<dbReference type="InterPro" id="IPR016166">
    <property type="entry name" value="FAD-bd_PCMH"/>
</dbReference>
<dbReference type="GO" id="GO:0016020">
    <property type="term" value="C:membrane"/>
    <property type="evidence" value="ECO:0007669"/>
    <property type="project" value="InterPro"/>
</dbReference>
<comment type="pathway">
    <text evidence="2">Cofactor biosynthesis; L-ascorbate biosynthesis.</text>
</comment>
<dbReference type="OrthoDB" id="682574at2759"/>
<sequence length="590" mass="63426">MRAMLLLLLLPCVLATSGSILPPPGGPVHCSLATFDCTVTNACGSFNDRETCHASQAVYPRTEAELVAAVASAAREKRKAKAVAKYSHSFPKLVCPGGSDGVIISTALLSRVVGVDVEKKQITVQSGMLLRDLVAEAAMAGLSLPASPYFYGVTIGGLLATGAHGSSLMGRGGAVHEYVVGMRIVTPSMAGESGEVLAVVLELSADDPDLDAAKVSLGVLGVISQVTLQLEPLFKRAVTFLTNGSDADLAEMVDVWGLHHEFGDIMWLPGQGKVVLRKDDRVDISTPGDGLNLGMFRDRPTSDIARSRLEEEQLQEKGSDAALCSVSRNRSMVAEQLGFGLTNDGKSFTGYPVVGYQHHIQAYGSCQEGPDDNGHQEQQLCPWNPRINGSFIYNPGLSVTRSKAKAFIKDVLTLRDLNPDAFCGLDMHSGILFRYVKSSTAYLGKAEDSVELDMAYYRSRVRGTPAMHADVFDELEQMALYKYGALPHWGKSRSYAFNETWGKYPKLGEFLDVKARFDPDGVFSSEWSDQVLGINGRSPMIPGPGCAVEGLCTCIQDSDCASGYVCSPGMLYPDARVCSIPRPQSTIAQC</sequence>
<dbReference type="Pfam" id="PF04030">
    <property type="entry name" value="ALO"/>
    <property type="match status" value="1"/>
</dbReference>
<dbReference type="PANTHER" id="PTHR13878:SF90">
    <property type="entry name" value="L-GULONOLACTONE OXIDASE"/>
    <property type="match status" value="1"/>
</dbReference>
<dbReference type="EC" id="1.1.3.8" evidence="4"/>
<dbReference type="Gene3D" id="3.30.465.10">
    <property type="match status" value="1"/>
</dbReference>
<dbReference type="PROSITE" id="PS51387">
    <property type="entry name" value="FAD_PCMH"/>
    <property type="match status" value="1"/>
</dbReference>
<evidence type="ECO:0000256" key="8">
    <source>
        <dbReference type="ARBA" id="ARBA00048083"/>
    </source>
</evidence>
<dbReference type="PANTHER" id="PTHR13878">
    <property type="entry name" value="GULONOLACTONE OXIDASE"/>
    <property type="match status" value="1"/>
</dbReference>
<dbReference type="InterPro" id="IPR010030">
    <property type="entry name" value="GULO_Plant"/>
</dbReference>
<dbReference type="SUPFAM" id="SSF56176">
    <property type="entry name" value="FAD-binding/transporter-associated domain-like"/>
    <property type="match status" value="1"/>
</dbReference>
<feature type="signal peptide" evidence="9">
    <location>
        <begin position="1"/>
        <end position="15"/>
    </location>
</feature>
<dbReference type="AlphaFoldDB" id="A0A835C078"/>
<dbReference type="InterPro" id="IPR036318">
    <property type="entry name" value="FAD-bd_PCMH-like_sf"/>
</dbReference>
<gene>
    <name evidence="11" type="ORF">HU200_025481</name>
</gene>
<dbReference type="InterPro" id="IPR050432">
    <property type="entry name" value="FAD-linked_Oxidoreductases_BP"/>
</dbReference>
<dbReference type="InterPro" id="IPR007173">
    <property type="entry name" value="ALO_C"/>
</dbReference>
<comment type="similarity">
    <text evidence="3">Belongs to the oxygen-dependent FAD-linked oxidoreductase family.</text>
</comment>
<dbReference type="InterPro" id="IPR016167">
    <property type="entry name" value="FAD-bd_PCMH_sub1"/>
</dbReference>
<dbReference type="Gene3D" id="3.30.43.10">
    <property type="entry name" value="Uridine Diphospho-n-acetylenolpyruvylglucosamine Reductase, domain 2"/>
    <property type="match status" value="1"/>
</dbReference>
<evidence type="ECO:0000313" key="12">
    <source>
        <dbReference type="Proteomes" id="UP000636709"/>
    </source>
</evidence>
<keyword evidence="5" id="KW-0060">Ascorbate biosynthesis</keyword>
<dbReference type="Pfam" id="PF22906">
    <property type="entry name" value="GULLO2-like_3rd"/>
    <property type="match status" value="1"/>
</dbReference>
<evidence type="ECO:0000256" key="3">
    <source>
        <dbReference type="ARBA" id="ARBA00005466"/>
    </source>
</evidence>
<dbReference type="InterPro" id="IPR006094">
    <property type="entry name" value="Oxid_FAD_bind_N"/>
</dbReference>
<dbReference type="GO" id="GO:0019853">
    <property type="term" value="P:L-ascorbic acid biosynthetic process"/>
    <property type="evidence" value="ECO:0007669"/>
    <property type="project" value="UniProtKB-UniPathway"/>
</dbReference>
<dbReference type="InterPro" id="IPR016169">
    <property type="entry name" value="FAD-bd_PCMH_sub2"/>
</dbReference>
<organism evidence="11 12">
    <name type="scientific">Digitaria exilis</name>
    <dbReference type="NCBI Taxonomy" id="1010633"/>
    <lineage>
        <taxon>Eukaryota</taxon>
        <taxon>Viridiplantae</taxon>
        <taxon>Streptophyta</taxon>
        <taxon>Embryophyta</taxon>
        <taxon>Tracheophyta</taxon>
        <taxon>Spermatophyta</taxon>
        <taxon>Magnoliopsida</taxon>
        <taxon>Liliopsida</taxon>
        <taxon>Poales</taxon>
        <taxon>Poaceae</taxon>
        <taxon>PACMAD clade</taxon>
        <taxon>Panicoideae</taxon>
        <taxon>Panicodae</taxon>
        <taxon>Paniceae</taxon>
        <taxon>Anthephorinae</taxon>
        <taxon>Digitaria</taxon>
    </lineage>
</organism>
<evidence type="ECO:0000256" key="7">
    <source>
        <dbReference type="ARBA" id="ARBA00023002"/>
    </source>
</evidence>
<dbReference type="InterPro" id="IPR055154">
    <property type="entry name" value="GULLO2-like_C"/>
</dbReference>
<proteinExistence type="inferred from homology"/>
<dbReference type="GO" id="GO:0050105">
    <property type="term" value="F:L-gulonolactone oxidase activity"/>
    <property type="evidence" value="ECO:0007669"/>
    <property type="project" value="UniProtKB-EC"/>
</dbReference>
<dbReference type="EMBL" id="JACEFO010001712">
    <property type="protein sequence ID" value="KAF8718015.1"/>
    <property type="molecule type" value="Genomic_DNA"/>
</dbReference>
<evidence type="ECO:0000256" key="5">
    <source>
        <dbReference type="ARBA" id="ARBA00022644"/>
    </source>
</evidence>
<dbReference type="Gene3D" id="1.10.45.10">
    <property type="entry name" value="Vanillyl-alcohol Oxidase, Chain A, domain 4"/>
    <property type="match status" value="1"/>
</dbReference>
<dbReference type="Pfam" id="PF01565">
    <property type="entry name" value="FAD_binding_4"/>
    <property type="match status" value="1"/>
</dbReference>
<dbReference type="Gene3D" id="3.30.70.2520">
    <property type="match status" value="1"/>
</dbReference>
<evidence type="ECO:0000256" key="1">
    <source>
        <dbReference type="ARBA" id="ARBA00001974"/>
    </source>
</evidence>
<feature type="domain" description="FAD-binding PCMH-type" evidence="10">
    <location>
        <begin position="50"/>
        <end position="233"/>
    </location>
</feature>
<evidence type="ECO:0000256" key="2">
    <source>
        <dbReference type="ARBA" id="ARBA00005147"/>
    </source>
</evidence>
<dbReference type="NCBIfam" id="TIGR01677">
    <property type="entry name" value="pln_FAD_oxido"/>
    <property type="match status" value="1"/>
</dbReference>
<keyword evidence="6 9" id="KW-0732">Signal</keyword>
<evidence type="ECO:0000259" key="10">
    <source>
        <dbReference type="PROSITE" id="PS51387"/>
    </source>
</evidence>
<reference evidence="11" key="1">
    <citation type="submission" date="2020-07" db="EMBL/GenBank/DDBJ databases">
        <title>Genome sequence and genetic diversity analysis of an under-domesticated orphan crop, white fonio (Digitaria exilis).</title>
        <authorList>
            <person name="Bennetzen J.L."/>
            <person name="Chen S."/>
            <person name="Ma X."/>
            <person name="Wang X."/>
            <person name="Yssel A.E.J."/>
            <person name="Chaluvadi S.R."/>
            <person name="Johnson M."/>
            <person name="Gangashetty P."/>
            <person name="Hamidou F."/>
            <person name="Sanogo M.D."/>
            <person name="Zwaenepoel A."/>
            <person name="Wallace J."/>
            <person name="Van De Peer Y."/>
            <person name="Van Deynze A."/>
        </authorList>
    </citation>
    <scope>NUCLEOTIDE SEQUENCE</scope>
    <source>
        <tissue evidence="11">Leaves</tissue>
    </source>
</reference>
<dbReference type="GO" id="GO:0071949">
    <property type="term" value="F:FAD binding"/>
    <property type="evidence" value="ECO:0007669"/>
    <property type="project" value="InterPro"/>
</dbReference>
<accession>A0A835C078</accession>
<name>A0A835C078_9POAL</name>
<feature type="chain" id="PRO_5032409052" description="L-gulonolactone oxidase" evidence="9">
    <location>
        <begin position="16"/>
        <end position="590"/>
    </location>
</feature>
<evidence type="ECO:0000256" key="6">
    <source>
        <dbReference type="ARBA" id="ARBA00022729"/>
    </source>
</evidence>
<dbReference type="InterPro" id="IPR016171">
    <property type="entry name" value="Vanillyl_alc_oxidase_C-sub2"/>
</dbReference>
<keyword evidence="7" id="KW-0560">Oxidoreductase</keyword>
<comment type="cofactor">
    <cofactor evidence="1">
        <name>FAD</name>
        <dbReference type="ChEBI" id="CHEBI:57692"/>
    </cofactor>
</comment>
<comment type="caution">
    <text evidence="11">The sequence shown here is derived from an EMBL/GenBank/DDBJ whole genome shotgun (WGS) entry which is preliminary data.</text>
</comment>
<dbReference type="UniPathway" id="UPA00132"/>
<evidence type="ECO:0000313" key="11">
    <source>
        <dbReference type="EMBL" id="KAF8718015.1"/>
    </source>
</evidence>
<protein>
    <recommendedName>
        <fullName evidence="4">L-gulonolactone oxidase</fullName>
        <ecNumber evidence="4">1.1.3.8</ecNumber>
    </recommendedName>
</protein>
<dbReference type="Proteomes" id="UP000636709">
    <property type="component" value="Unassembled WGS sequence"/>
</dbReference>
<evidence type="ECO:0000256" key="9">
    <source>
        <dbReference type="SAM" id="SignalP"/>
    </source>
</evidence>
<evidence type="ECO:0000256" key="4">
    <source>
        <dbReference type="ARBA" id="ARBA00013121"/>
    </source>
</evidence>
<keyword evidence="12" id="KW-1185">Reference proteome</keyword>
<comment type="catalytic activity">
    <reaction evidence="8">
        <text>L-gulono-1,4-lactone + O2 = L-ascorbate + H2O2 + H(+)</text>
        <dbReference type="Rhea" id="RHEA:32363"/>
        <dbReference type="ChEBI" id="CHEBI:15378"/>
        <dbReference type="ChEBI" id="CHEBI:15379"/>
        <dbReference type="ChEBI" id="CHEBI:16240"/>
        <dbReference type="ChEBI" id="CHEBI:17587"/>
        <dbReference type="ChEBI" id="CHEBI:38290"/>
        <dbReference type="EC" id="1.1.3.8"/>
    </reaction>
</comment>
<dbReference type="GO" id="GO:0003885">
    <property type="term" value="F:D-arabinono-1,4-lactone oxidase activity"/>
    <property type="evidence" value="ECO:0007669"/>
    <property type="project" value="InterPro"/>
</dbReference>